<comment type="subcellular location">
    <subcellularLocation>
        <location evidence="3">Cytoplasm</location>
    </subcellularLocation>
</comment>
<dbReference type="PANTHER" id="PTHR11406">
    <property type="entry name" value="PHOSPHOGLYCERATE KINASE"/>
    <property type="match status" value="1"/>
</dbReference>
<evidence type="ECO:0000256" key="11">
    <source>
        <dbReference type="ARBA" id="ARBA00022741"/>
    </source>
</evidence>
<keyword evidence="15" id="KW-0324">Glycolysis</keyword>
<dbReference type="GO" id="GO:0005829">
    <property type="term" value="C:cytosol"/>
    <property type="evidence" value="ECO:0007669"/>
    <property type="project" value="TreeGrafter"/>
</dbReference>
<organism evidence="21 22">
    <name type="scientific">Australozyma saopauloensis</name>
    <dbReference type="NCBI Taxonomy" id="291208"/>
    <lineage>
        <taxon>Eukaryota</taxon>
        <taxon>Fungi</taxon>
        <taxon>Dikarya</taxon>
        <taxon>Ascomycota</taxon>
        <taxon>Saccharomycotina</taxon>
        <taxon>Pichiomycetes</taxon>
        <taxon>Metschnikowiaceae</taxon>
        <taxon>Australozyma</taxon>
    </lineage>
</organism>
<dbReference type="EMBL" id="CP138897">
    <property type="protein sequence ID" value="WPK26459.1"/>
    <property type="molecule type" value="Genomic_DNA"/>
</dbReference>
<keyword evidence="9 19" id="KW-0808">Transferase</keyword>
<dbReference type="InterPro" id="IPR001576">
    <property type="entry name" value="Phosphoglycerate_kinase"/>
</dbReference>
<dbReference type="FunFam" id="3.40.50.1260:FF:000019">
    <property type="entry name" value="Phosphoglycerate kinase 1"/>
    <property type="match status" value="1"/>
</dbReference>
<keyword evidence="13 18" id="KW-0067">ATP-binding</keyword>
<dbReference type="PRINTS" id="PR00477">
    <property type="entry name" value="PHGLYCKINASE"/>
</dbReference>
<dbReference type="GO" id="GO:0046872">
    <property type="term" value="F:metal ion binding"/>
    <property type="evidence" value="ECO:0007669"/>
    <property type="project" value="UniProtKB-KW"/>
</dbReference>
<evidence type="ECO:0000256" key="19">
    <source>
        <dbReference type="RuleBase" id="RU000532"/>
    </source>
</evidence>
<dbReference type="PIRSF" id="PIRSF000724">
    <property type="entry name" value="Pgk"/>
    <property type="match status" value="1"/>
</dbReference>
<comment type="function">
    <text evidence="16">Catalyzes one of the two ATP producing reactions in the glycolytic pathway via the reversible conversion of 1,3-diphosphoglycerate to 3-phosphoglycerate. Both L- and D- forms of purine and pyrimidine nucleotides can be used as substrates, but the activity is much lower on pyrimidines. Negatively regulates the biosynthesis of acetyl-CoA from pyruvate in the mitochondrion.</text>
</comment>
<dbReference type="PROSITE" id="PS00111">
    <property type="entry name" value="PGLYCERATE_KINASE"/>
    <property type="match status" value="1"/>
</dbReference>
<feature type="binding site" evidence="17">
    <location>
        <position position="39"/>
    </location>
    <ligand>
        <name>(2R)-3-phosphoglycerate</name>
        <dbReference type="ChEBI" id="CHEBI:58272"/>
    </ligand>
</feature>
<comment type="cofactor">
    <cofactor evidence="2">
        <name>Mg(2+)</name>
        <dbReference type="ChEBI" id="CHEBI:18420"/>
    </cofactor>
</comment>
<dbReference type="FunFam" id="3.40.50.1260:FF:000031">
    <property type="entry name" value="Phosphoglycerate kinase 1"/>
    <property type="match status" value="1"/>
</dbReference>
<protein>
    <recommendedName>
        <fullName evidence="8 19">Phosphoglycerate kinase</fullName>
        <ecNumber evidence="7 19">2.7.2.3</ecNumber>
    </recommendedName>
</protein>
<dbReference type="InterPro" id="IPR015911">
    <property type="entry name" value="Phosphoglycerate_kinase_CS"/>
</dbReference>
<evidence type="ECO:0000256" key="10">
    <source>
        <dbReference type="ARBA" id="ARBA00022723"/>
    </source>
</evidence>
<evidence type="ECO:0000256" key="3">
    <source>
        <dbReference type="ARBA" id="ARBA00004496"/>
    </source>
</evidence>
<comment type="similarity">
    <text evidence="5 19">Belongs to the phosphoglycerate kinase family.</text>
</comment>
<evidence type="ECO:0000256" key="1">
    <source>
        <dbReference type="ARBA" id="ARBA00000642"/>
    </source>
</evidence>
<comment type="pathway">
    <text evidence="4">Carbohydrate degradation; glycolysis; pyruvate from D-glyceraldehyde 3-phosphate: step 2/5.</text>
</comment>
<sequence length="416" mass="44279">MSLSKKLSVKDLDLANKRVFIRVDFNVPLDGTTITNNQRIVAALPTIKYALDQKPKAVILASHLGRPNGERVEKYSLAPVAKELQSLLPESKVTFLNDCVGADVEKAVNNAAPGEVFLLENLRFHIEEEGSRKVDGKKEKASAEAVAEFRKGLTALADVYVNDAFGTAHRAHSSMVGVELPQKAAGFLMAKELEYFAKALENPTRPFLAILGGAKVSDKIQLIDNLLDKVDILIVGGGMAFTFKKVLDNMPIGDSLFDEAGAKNVEHLVAKAKKNGVEIVLPVDFVTADKFDKDAQTGVATQEEGIPENWMGLDAGPKSRELFAAAVAKAKTIVWNGPPGVFEFEKFAAGTKSLLDAAVASAEAGNTVIIGGGDTATVAKKFGVVEKLSHVSTGGGASLELLEGKELPGVTAISEK</sequence>
<dbReference type="GO" id="GO:0006094">
    <property type="term" value="P:gluconeogenesis"/>
    <property type="evidence" value="ECO:0007669"/>
    <property type="project" value="TreeGrafter"/>
</dbReference>
<keyword evidence="10" id="KW-0479">Metal-binding</keyword>
<comment type="subunit">
    <text evidence="6 20">Monomer.</text>
</comment>
<feature type="binding site" evidence="17">
    <location>
        <position position="123"/>
    </location>
    <ligand>
        <name>(2R)-3-phosphoglycerate</name>
        <dbReference type="ChEBI" id="CHEBI:58272"/>
    </ligand>
</feature>
<feature type="binding site" evidence="18">
    <location>
        <begin position="372"/>
        <end position="375"/>
    </location>
    <ligand>
        <name>ATP</name>
        <dbReference type="ChEBI" id="CHEBI:30616"/>
    </ligand>
</feature>
<evidence type="ECO:0000256" key="6">
    <source>
        <dbReference type="ARBA" id="ARBA00011245"/>
    </source>
</evidence>
<evidence type="ECO:0000256" key="9">
    <source>
        <dbReference type="ARBA" id="ARBA00022679"/>
    </source>
</evidence>
<evidence type="ECO:0000256" key="13">
    <source>
        <dbReference type="ARBA" id="ARBA00022840"/>
    </source>
</evidence>
<dbReference type="InterPro" id="IPR036043">
    <property type="entry name" value="Phosphoglycerate_kinase_sf"/>
</dbReference>
<evidence type="ECO:0000256" key="20">
    <source>
        <dbReference type="RuleBase" id="RU000696"/>
    </source>
</evidence>
<name>A0AAX4HCY1_9ASCO</name>
<keyword evidence="22" id="KW-1185">Reference proteome</keyword>
<gene>
    <name evidence="21" type="ORF">PUMCH_003813</name>
</gene>
<keyword evidence="12 19" id="KW-0418">Kinase</keyword>
<evidence type="ECO:0000256" key="7">
    <source>
        <dbReference type="ARBA" id="ARBA00013061"/>
    </source>
</evidence>
<evidence type="ECO:0000313" key="22">
    <source>
        <dbReference type="Proteomes" id="UP001338582"/>
    </source>
</evidence>
<dbReference type="PANTHER" id="PTHR11406:SF0">
    <property type="entry name" value="PHOSPHOGLYCERATE KINASE"/>
    <property type="match status" value="1"/>
</dbReference>
<dbReference type="RefSeq" id="XP_062878840.1">
    <property type="nucleotide sequence ID" value="XM_063022770.1"/>
</dbReference>
<feature type="binding site" evidence="17">
    <location>
        <begin position="24"/>
        <end position="26"/>
    </location>
    <ligand>
        <name>substrate</name>
    </ligand>
</feature>
<feature type="binding site" evidence="18">
    <location>
        <position position="343"/>
    </location>
    <ligand>
        <name>ATP</name>
        <dbReference type="ChEBI" id="CHEBI:30616"/>
    </ligand>
</feature>
<evidence type="ECO:0000256" key="2">
    <source>
        <dbReference type="ARBA" id="ARBA00001946"/>
    </source>
</evidence>
<comment type="catalytic activity">
    <reaction evidence="1 19">
        <text>(2R)-3-phosphoglycerate + ATP = (2R)-3-phospho-glyceroyl phosphate + ADP</text>
        <dbReference type="Rhea" id="RHEA:14801"/>
        <dbReference type="ChEBI" id="CHEBI:30616"/>
        <dbReference type="ChEBI" id="CHEBI:57604"/>
        <dbReference type="ChEBI" id="CHEBI:58272"/>
        <dbReference type="ChEBI" id="CHEBI:456216"/>
        <dbReference type="EC" id="2.7.2.3"/>
    </reaction>
</comment>
<dbReference type="HAMAP" id="MF_00145">
    <property type="entry name" value="Phosphoglyc_kinase"/>
    <property type="match status" value="1"/>
</dbReference>
<dbReference type="AlphaFoldDB" id="A0AAX4HCY1"/>
<keyword evidence="14" id="KW-0460">Magnesium</keyword>
<keyword evidence="11" id="KW-0547">Nucleotide-binding</keyword>
<dbReference type="Proteomes" id="UP001338582">
    <property type="component" value="Chromosome 4"/>
</dbReference>
<evidence type="ECO:0000256" key="12">
    <source>
        <dbReference type="ARBA" id="ARBA00022777"/>
    </source>
</evidence>
<dbReference type="Pfam" id="PF00162">
    <property type="entry name" value="PGK"/>
    <property type="match status" value="1"/>
</dbReference>
<dbReference type="InterPro" id="IPR015824">
    <property type="entry name" value="Phosphoglycerate_kinase_N"/>
</dbReference>
<dbReference type="GO" id="GO:0004618">
    <property type="term" value="F:phosphoglycerate kinase activity"/>
    <property type="evidence" value="ECO:0007669"/>
    <property type="project" value="UniProtKB-EC"/>
</dbReference>
<evidence type="ECO:0000256" key="4">
    <source>
        <dbReference type="ARBA" id="ARBA00004838"/>
    </source>
</evidence>
<dbReference type="Gene3D" id="3.40.50.1260">
    <property type="entry name" value="Phosphoglycerate kinase, N-terminal domain"/>
    <property type="match status" value="3"/>
</dbReference>
<dbReference type="GO" id="GO:0043531">
    <property type="term" value="F:ADP binding"/>
    <property type="evidence" value="ECO:0007669"/>
    <property type="project" value="TreeGrafter"/>
</dbReference>
<reference evidence="21 22" key="1">
    <citation type="submission" date="2023-10" db="EMBL/GenBank/DDBJ databases">
        <title>Draft Genome Sequence of Candida saopaulonensis from a very Premature Infant with Sepsis.</title>
        <authorList>
            <person name="Ning Y."/>
            <person name="Dai R."/>
            <person name="Xiao M."/>
            <person name="Xu Y."/>
            <person name="Yan Q."/>
            <person name="Zhang L."/>
        </authorList>
    </citation>
    <scope>NUCLEOTIDE SEQUENCE [LARGE SCALE GENOMIC DNA]</scope>
    <source>
        <strain evidence="21 22">19XY460</strain>
    </source>
</reference>
<dbReference type="CDD" id="cd00318">
    <property type="entry name" value="Phosphoglycerate_kinase"/>
    <property type="match status" value="1"/>
</dbReference>
<dbReference type="GeneID" id="88174876"/>
<evidence type="ECO:0000313" key="21">
    <source>
        <dbReference type="EMBL" id="WPK26459.1"/>
    </source>
</evidence>
<dbReference type="KEGG" id="asau:88174876"/>
<feature type="binding site" evidence="18">
    <location>
        <position position="312"/>
    </location>
    <ligand>
        <name>ATP</name>
        <dbReference type="ChEBI" id="CHEBI:30616"/>
    </ligand>
</feature>
<evidence type="ECO:0000256" key="16">
    <source>
        <dbReference type="ARBA" id="ARBA00049965"/>
    </source>
</evidence>
<dbReference type="GO" id="GO:0006096">
    <property type="term" value="P:glycolytic process"/>
    <property type="evidence" value="ECO:0007669"/>
    <property type="project" value="UniProtKB-KW"/>
</dbReference>
<evidence type="ECO:0000256" key="14">
    <source>
        <dbReference type="ARBA" id="ARBA00022842"/>
    </source>
</evidence>
<dbReference type="GO" id="GO:0005524">
    <property type="term" value="F:ATP binding"/>
    <property type="evidence" value="ECO:0007669"/>
    <property type="project" value="UniProtKB-KW"/>
</dbReference>
<accession>A0AAX4HCY1</accession>
<evidence type="ECO:0000256" key="18">
    <source>
        <dbReference type="PIRSR" id="PIRSR000724-2"/>
    </source>
</evidence>
<evidence type="ECO:0000256" key="5">
    <source>
        <dbReference type="ARBA" id="ARBA00008982"/>
    </source>
</evidence>
<feature type="binding site" evidence="18">
    <location>
        <position position="219"/>
    </location>
    <ligand>
        <name>ATP</name>
        <dbReference type="ChEBI" id="CHEBI:30616"/>
    </ligand>
</feature>
<feature type="binding site" evidence="17">
    <location>
        <position position="170"/>
    </location>
    <ligand>
        <name>(2R)-3-phosphoglycerate</name>
        <dbReference type="ChEBI" id="CHEBI:58272"/>
    </ligand>
</feature>
<evidence type="ECO:0000256" key="15">
    <source>
        <dbReference type="ARBA" id="ARBA00023152"/>
    </source>
</evidence>
<evidence type="ECO:0000256" key="8">
    <source>
        <dbReference type="ARBA" id="ARBA00016471"/>
    </source>
</evidence>
<dbReference type="EC" id="2.7.2.3" evidence="7 19"/>
<evidence type="ECO:0000256" key="17">
    <source>
        <dbReference type="PIRSR" id="PIRSR000724-1"/>
    </source>
</evidence>
<proteinExistence type="inferred from homology"/>
<feature type="binding site" evidence="17">
    <location>
        <begin position="63"/>
        <end position="66"/>
    </location>
    <ligand>
        <name>substrate</name>
    </ligand>
</feature>
<dbReference type="SUPFAM" id="SSF53748">
    <property type="entry name" value="Phosphoglycerate kinase"/>
    <property type="match status" value="1"/>
</dbReference>